<dbReference type="Proteomes" id="UP000069443">
    <property type="component" value="Unassembled WGS sequence"/>
</dbReference>
<organism evidence="1 2">
    <name type="scientific">Mycolicibacterium canariasense</name>
    <name type="common">Mycobacterium canariasense</name>
    <dbReference type="NCBI Taxonomy" id="228230"/>
    <lineage>
        <taxon>Bacteria</taxon>
        <taxon>Bacillati</taxon>
        <taxon>Actinomycetota</taxon>
        <taxon>Actinomycetes</taxon>
        <taxon>Mycobacteriales</taxon>
        <taxon>Mycobacteriaceae</taxon>
        <taxon>Mycolicibacterium</taxon>
    </lineage>
</organism>
<evidence type="ECO:0000313" key="1">
    <source>
        <dbReference type="EMBL" id="GAS98802.1"/>
    </source>
</evidence>
<comment type="caution">
    <text evidence="1">The sequence shown here is derived from an EMBL/GenBank/DDBJ whole genome shotgun (WGS) entry which is preliminary data.</text>
</comment>
<gene>
    <name evidence="1" type="ORF">RMCC_5767</name>
</gene>
<accession>A0A100WIA3</accession>
<protein>
    <recommendedName>
        <fullName evidence="3">Head-to-tail adaptor</fullName>
    </recommendedName>
</protein>
<evidence type="ECO:0008006" key="3">
    <source>
        <dbReference type="Google" id="ProtNLM"/>
    </source>
</evidence>
<dbReference type="STRING" id="228230.RMCC_5767"/>
<dbReference type="AlphaFoldDB" id="A0A100WIA3"/>
<reference evidence="2" key="1">
    <citation type="journal article" date="2016" name="Genome Announc.">
        <title>Draft Genome Sequences of Five Rapidly Growing Mycobacterium Species, M. thermoresistibile, M. fortuitum subsp. acetamidolyticum, M. canariasense, M. brisbanense, and M. novocastrense.</title>
        <authorList>
            <person name="Katahira K."/>
            <person name="Ogura Y."/>
            <person name="Gotoh Y."/>
            <person name="Hayashi T."/>
        </authorList>
    </citation>
    <scope>NUCLEOTIDE SEQUENCE [LARGE SCALE GENOMIC DNA]</scope>
    <source>
        <strain evidence="2">JCM15298</strain>
    </source>
</reference>
<name>A0A100WIA3_MYCCR</name>
<reference evidence="2" key="2">
    <citation type="submission" date="2016-02" db="EMBL/GenBank/DDBJ databases">
        <title>Draft genome sequence of five rapidly growing Mycobacterium species.</title>
        <authorList>
            <person name="Katahira K."/>
            <person name="Gotou Y."/>
            <person name="Iida K."/>
            <person name="Ogura Y."/>
            <person name="Hayashi T."/>
        </authorList>
    </citation>
    <scope>NUCLEOTIDE SEQUENCE [LARGE SCALE GENOMIC DNA]</scope>
    <source>
        <strain evidence="2">JCM15298</strain>
    </source>
</reference>
<proteinExistence type="predicted"/>
<dbReference type="EMBL" id="BCSY01000111">
    <property type="protein sequence ID" value="GAS98802.1"/>
    <property type="molecule type" value="Genomic_DNA"/>
</dbReference>
<sequence length="254" mass="27618">MTSFSWPIDRTCLPKLPDLPDAPTEEQQATYDDALAARNAAEDLATQTLWALTGRQFGGEPIRLRPCPPRGWPWSWYLAAQWYGFEQFSGMLDCACAGACRMSSATTIHLPGPVYPPTVDDPIVVTVAGQPLDPTSYVLEGDVLYRRNGAVWPGQNLARPLGEPGTWSVDYQRGLPVPPGVDRLTGLLAKEFILACDGSKCRIPPTLVATTAKGVSHVFDPSKIIAAGFTGLPEIDRWIMSVNPHRLACASEVL</sequence>
<evidence type="ECO:0000313" key="2">
    <source>
        <dbReference type="Proteomes" id="UP000069443"/>
    </source>
</evidence>
<dbReference type="OrthoDB" id="3340404at2"/>
<dbReference type="RefSeq" id="WP_062659575.1">
    <property type="nucleotide sequence ID" value="NZ_BCSY01000111.1"/>
</dbReference>
<keyword evidence="2" id="KW-1185">Reference proteome</keyword>